<evidence type="ECO:0000313" key="8">
    <source>
        <dbReference type="Proteomes" id="UP000095284"/>
    </source>
</evidence>
<dbReference type="GO" id="GO:1990904">
    <property type="term" value="C:ribonucleoprotein complex"/>
    <property type="evidence" value="ECO:0007669"/>
    <property type="project" value="UniProtKB-KW"/>
</dbReference>
<dbReference type="Proteomes" id="UP000095284">
    <property type="component" value="Unplaced"/>
</dbReference>
<dbReference type="EMBL" id="CAJFDI010000004">
    <property type="protein sequence ID" value="CAD5225334.1"/>
    <property type="molecule type" value="Genomic_DNA"/>
</dbReference>
<dbReference type="Pfam" id="PF14955">
    <property type="entry name" value="MRP-S24"/>
    <property type="match status" value="1"/>
</dbReference>
<dbReference type="PANTHER" id="PTHR21244">
    <property type="entry name" value="MITOCHONDRIAL 28S RIBOSOMAL PROTEIN S24"/>
    <property type="match status" value="1"/>
</dbReference>
<proteinExistence type="inferred from homology"/>
<comment type="similarity">
    <text evidence="2">Belongs to the universal ribosomal protein uS3 family.</text>
</comment>
<dbReference type="Proteomes" id="UP000659654">
    <property type="component" value="Unassembled WGS sequence"/>
</dbReference>
<evidence type="ECO:0000256" key="5">
    <source>
        <dbReference type="ARBA" id="ARBA00023128"/>
    </source>
</evidence>
<evidence type="ECO:0000256" key="3">
    <source>
        <dbReference type="ARBA" id="ARBA00022946"/>
    </source>
</evidence>
<dbReference type="OrthoDB" id="5950413at2759"/>
<gene>
    <name evidence="7" type="ORF">BXYJ_LOCUS8492</name>
</gene>
<dbReference type="EMBL" id="CAJFCV020000004">
    <property type="protein sequence ID" value="CAG9114404.1"/>
    <property type="molecule type" value="Genomic_DNA"/>
</dbReference>
<accession>A0A1I7SBK2</accession>
<organism evidence="8 10">
    <name type="scientific">Bursaphelenchus xylophilus</name>
    <name type="common">Pinewood nematode worm</name>
    <name type="synonym">Aphelenchoides xylophilus</name>
    <dbReference type="NCBI Taxonomy" id="6326"/>
    <lineage>
        <taxon>Eukaryota</taxon>
        <taxon>Metazoa</taxon>
        <taxon>Ecdysozoa</taxon>
        <taxon>Nematoda</taxon>
        <taxon>Chromadorea</taxon>
        <taxon>Rhabditida</taxon>
        <taxon>Tylenchina</taxon>
        <taxon>Tylenchomorpha</taxon>
        <taxon>Aphelenchoidea</taxon>
        <taxon>Aphelenchoididae</taxon>
        <taxon>Bursaphelenchus</taxon>
    </lineage>
</organism>
<evidence type="ECO:0000256" key="1">
    <source>
        <dbReference type="ARBA" id="ARBA00004173"/>
    </source>
</evidence>
<sequence>MLSMTSVVEGNRRSGKYRSTIDRSQMLTYEMAQRPYHIGIRKSWLTWHTQNLEEFKLKQGLTVAQDEVIRRFIRGILYDYRVIDGSEIVIKRRGNAVFVSGFLKYGRRLDIRRIYWLWGFVEEFLSQVLKQPVKLEFQFVEQESDLAYNYV</sequence>
<keyword evidence="6" id="KW-0687">Ribonucleoprotein</keyword>
<dbReference type="eggNOG" id="ENOG502RXU1">
    <property type="taxonomic scope" value="Eukaryota"/>
</dbReference>
<evidence type="ECO:0000313" key="7">
    <source>
        <dbReference type="EMBL" id="CAD5225334.1"/>
    </source>
</evidence>
<evidence type="ECO:0000256" key="6">
    <source>
        <dbReference type="ARBA" id="ARBA00023274"/>
    </source>
</evidence>
<evidence type="ECO:0000256" key="2">
    <source>
        <dbReference type="ARBA" id="ARBA00010761"/>
    </source>
</evidence>
<evidence type="ECO:0000313" key="9">
    <source>
        <dbReference type="Proteomes" id="UP000659654"/>
    </source>
</evidence>
<keyword evidence="4" id="KW-0689">Ribosomal protein</keyword>
<dbReference type="GO" id="GO:0005840">
    <property type="term" value="C:ribosome"/>
    <property type="evidence" value="ECO:0007669"/>
    <property type="project" value="UniProtKB-KW"/>
</dbReference>
<dbReference type="PANTHER" id="PTHR21244:SF1">
    <property type="entry name" value="SMALL RIBOSOMAL SUBUNIT PROTEIN US3M"/>
    <property type="match status" value="1"/>
</dbReference>
<evidence type="ECO:0000256" key="4">
    <source>
        <dbReference type="ARBA" id="ARBA00022980"/>
    </source>
</evidence>
<dbReference type="InterPro" id="IPR026146">
    <property type="entry name" value="Ribosomal_uS3m"/>
</dbReference>
<dbReference type="Proteomes" id="UP000582659">
    <property type="component" value="Unassembled WGS sequence"/>
</dbReference>
<protein>
    <submittedName>
        <fullName evidence="7">(pine wood nematode) hypothetical protein</fullName>
    </submittedName>
</protein>
<evidence type="ECO:0000313" key="10">
    <source>
        <dbReference type="WBParaSite" id="BXY_1040100.1"/>
    </source>
</evidence>
<keyword evidence="3" id="KW-0809">Transit peptide</keyword>
<name>A0A1I7SBK2_BURXY</name>
<keyword evidence="5" id="KW-0496">Mitochondrion</keyword>
<reference evidence="7" key="2">
    <citation type="submission" date="2020-09" db="EMBL/GenBank/DDBJ databases">
        <authorList>
            <person name="Kikuchi T."/>
        </authorList>
    </citation>
    <scope>NUCLEOTIDE SEQUENCE</scope>
    <source>
        <strain evidence="7">Ka4C1</strain>
    </source>
</reference>
<dbReference type="GO" id="GO:0005739">
    <property type="term" value="C:mitochondrion"/>
    <property type="evidence" value="ECO:0007669"/>
    <property type="project" value="UniProtKB-SubCell"/>
</dbReference>
<dbReference type="AlphaFoldDB" id="A0A1I7SBK2"/>
<dbReference type="WBParaSite" id="BXY_1040100.1">
    <property type="protein sequence ID" value="BXY_1040100.1"/>
    <property type="gene ID" value="BXY_1040100"/>
</dbReference>
<comment type="subcellular location">
    <subcellularLocation>
        <location evidence="1">Mitochondrion</location>
    </subcellularLocation>
</comment>
<reference evidence="10" key="1">
    <citation type="submission" date="2016-11" db="UniProtKB">
        <authorList>
            <consortium name="WormBaseParasite"/>
        </authorList>
    </citation>
    <scope>IDENTIFICATION</scope>
</reference>
<dbReference type="SMR" id="A0A1I7SBK2"/>
<keyword evidence="9" id="KW-1185">Reference proteome</keyword>
<dbReference type="GO" id="GO:0006412">
    <property type="term" value="P:translation"/>
    <property type="evidence" value="ECO:0007669"/>
    <property type="project" value="TreeGrafter"/>
</dbReference>